<evidence type="ECO:0000313" key="10">
    <source>
        <dbReference type="Proteomes" id="UP000668403"/>
    </source>
</evidence>
<dbReference type="AlphaFoldDB" id="A0A939TUH0"/>
<evidence type="ECO:0000313" key="9">
    <source>
        <dbReference type="EMBL" id="MBO2989730.1"/>
    </source>
</evidence>
<dbReference type="InterPro" id="IPR036095">
    <property type="entry name" value="PTS_EIIB-like_sf"/>
</dbReference>
<protein>
    <recommendedName>
        <fullName evidence="8">PTS EIIB type-3 domain-containing protein</fullName>
    </recommendedName>
</protein>
<dbReference type="GO" id="GO:0008982">
    <property type="term" value="F:protein-N(PI)-phosphohistidine-sugar phosphotransferase activity"/>
    <property type="evidence" value="ECO:0007669"/>
    <property type="project" value="InterPro"/>
</dbReference>
<keyword evidence="4" id="KW-0808">Transferase</keyword>
<dbReference type="InterPro" id="IPR003501">
    <property type="entry name" value="PTS_EIIB_2/3"/>
</dbReference>
<dbReference type="Gene3D" id="3.40.50.2300">
    <property type="match status" value="1"/>
</dbReference>
<keyword evidence="3" id="KW-0762">Sugar transport</keyword>
<dbReference type="PROSITE" id="PS51100">
    <property type="entry name" value="PTS_EIIB_TYPE_3"/>
    <property type="match status" value="1"/>
</dbReference>
<evidence type="ECO:0000256" key="6">
    <source>
        <dbReference type="ARBA" id="ARBA00022777"/>
    </source>
</evidence>
<evidence type="ECO:0000256" key="2">
    <source>
        <dbReference type="ARBA" id="ARBA00022553"/>
    </source>
</evidence>
<accession>A0A939TUH0</accession>
<dbReference type="EMBL" id="JAGFBF010000004">
    <property type="protein sequence ID" value="MBO2989730.1"/>
    <property type="molecule type" value="Genomic_DNA"/>
</dbReference>
<evidence type="ECO:0000256" key="3">
    <source>
        <dbReference type="ARBA" id="ARBA00022597"/>
    </source>
</evidence>
<evidence type="ECO:0000259" key="8">
    <source>
        <dbReference type="PROSITE" id="PS51100"/>
    </source>
</evidence>
<keyword evidence="6" id="KW-0418">Kinase</keyword>
<evidence type="ECO:0000256" key="4">
    <source>
        <dbReference type="ARBA" id="ARBA00022679"/>
    </source>
</evidence>
<dbReference type="GO" id="GO:0009401">
    <property type="term" value="P:phosphoenolpyruvate-dependent sugar phosphotransferase system"/>
    <property type="evidence" value="ECO:0007669"/>
    <property type="project" value="UniProtKB-KW"/>
</dbReference>
<feature type="modified residue" description="Phosphocysteine; by EIIA" evidence="7">
    <location>
        <position position="7"/>
    </location>
</feature>
<reference evidence="9" key="1">
    <citation type="submission" date="2021-03" db="EMBL/GenBank/DDBJ databases">
        <title>Leucobacter chromiisoli sp. nov., isolated from chromium-containing soil of chemical plant.</title>
        <authorList>
            <person name="Xu Z."/>
        </authorList>
    </citation>
    <scope>NUCLEOTIDE SEQUENCE</scope>
    <source>
        <strain evidence="9">K 70/01</strain>
    </source>
</reference>
<dbReference type="InterPro" id="IPR013012">
    <property type="entry name" value="PTS_EIIB_3"/>
</dbReference>
<keyword evidence="5" id="KW-0598">Phosphotransferase system</keyword>
<gene>
    <name evidence="9" type="ORF">J4H85_06940</name>
</gene>
<proteinExistence type="predicted"/>
<keyword evidence="1" id="KW-0813">Transport</keyword>
<feature type="domain" description="PTS EIIB type-3" evidence="8">
    <location>
        <begin position="1"/>
        <end position="100"/>
    </location>
</feature>
<keyword evidence="2" id="KW-0597">Phosphoprotein</keyword>
<dbReference type="GO" id="GO:0016301">
    <property type="term" value="F:kinase activity"/>
    <property type="evidence" value="ECO:0007669"/>
    <property type="project" value="UniProtKB-KW"/>
</dbReference>
<sequence>MKILVMCGAGASSTFIAQRLRRAAEAAGLDWSTVAGSDRLIRDHPDADLVLLGPHLADRAAELRSSGSRARFAVLEPDVYADLDGSRTLHWVRAFLRGAV</sequence>
<organism evidence="9 10">
    <name type="scientific">Leucobacter tardus</name>
    <dbReference type="NCBI Taxonomy" id="501483"/>
    <lineage>
        <taxon>Bacteria</taxon>
        <taxon>Bacillati</taxon>
        <taxon>Actinomycetota</taxon>
        <taxon>Actinomycetes</taxon>
        <taxon>Micrococcales</taxon>
        <taxon>Microbacteriaceae</taxon>
        <taxon>Leucobacter</taxon>
    </lineage>
</organism>
<dbReference type="Pfam" id="PF02302">
    <property type="entry name" value="PTS_IIB"/>
    <property type="match status" value="1"/>
</dbReference>
<name>A0A939TUH0_9MICO</name>
<dbReference type="SUPFAM" id="SSF52794">
    <property type="entry name" value="PTS system IIB component-like"/>
    <property type="match status" value="1"/>
</dbReference>
<keyword evidence="10" id="KW-1185">Reference proteome</keyword>
<evidence type="ECO:0000256" key="1">
    <source>
        <dbReference type="ARBA" id="ARBA00022448"/>
    </source>
</evidence>
<evidence type="ECO:0000256" key="7">
    <source>
        <dbReference type="PROSITE-ProRule" id="PRU00423"/>
    </source>
</evidence>
<comment type="caution">
    <text evidence="9">The sequence shown here is derived from an EMBL/GenBank/DDBJ whole genome shotgun (WGS) entry which is preliminary data.</text>
</comment>
<evidence type="ECO:0000256" key="5">
    <source>
        <dbReference type="ARBA" id="ARBA00022683"/>
    </source>
</evidence>
<dbReference type="Proteomes" id="UP000668403">
    <property type="component" value="Unassembled WGS sequence"/>
</dbReference>